<evidence type="ECO:0000256" key="2">
    <source>
        <dbReference type="ARBA" id="ARBA00023125"/>
    </source>
</evidence>
<keyword evidence="8" id="KW-1185">Reference proteome</keyword>
<evidence type="ECO:0000313" key="8">
    <source>
        <dbReference type="Proteomes" id="UP000037247"/>
    </source>
</evidence>
<evidence type="ECO:0000259" key="6">
    <source>
        <dbReference type="PROSITE" id="PS50977"/>
    </source>
</evidence>
<dbReference type="PRINTS" id="PR00455">
    <property type="entry name" value="HTHTETR"/>
</dbReference>
<accession>A0ABR5IBA1</accession>
<dbReference type="InterPro" id="IPR001647">
    <property type="entry name" value="HTH_TetR"/>
</dbReference>
<dbReference type="SUPFAM" id="SSF48498">
    <property type="entry name" value="Tetracyclin repressor-like, C-terminal domain"/>
    <property type="match status" value="1"/>
</dbReference>
<dbReference type="Gene3D" id="1.10.357.10">
    <property type="entry name" value="Tetracycline Repressor, domain 2"/>
    <property type="match status" value="1"/>
</dbReference>
<reference evidence="7 8" key="1">
    <citation type="submission" date="2015-05" db="EMBL/GenBank/DDBJ databases">
        <title>Draft genome sequence of the bacterium Gordonia jacobaea a new member of the Gordonia genus.</title>
        <authorList>
            <person name="Jimenez-Galisteo G."/>
            <person name="Dominguez A."/>
            <person name="Munoz E."/>
            <person name="Vinas M."/>
        </authorList>
    </citation>
    <scope>NUCLEOTIDE SEQUENCE [LARGE SCALE GENOMIC DNA]</scope>
    <source>
        <strain evidence="8">mv1</strain>
    </source>
</reference>
<evidence type="ECO:0000256" key="3">
    <source>
        <dbReference type="ARBA" id="ARBA00023163"/>
    </source>
</evidence>
<dbReference type="InterPro" id="IPR050109">
    <property type="entry name" value="HTH-type_TetR-like_transc_reg"/>
</dbReference>
<dbReference type="Gene3D" id="1.10.10.60">
    <property type="entry name" value="Homeodomain-like"/>
    <property type="match status" value="1"/>
</dbReference>
<dbReference type="SUPFAM" id="SSF46689">
    <property type="entry name" value="Homeodomain-like"/>
    <property type="match status" value="1"/>
</dbReference>
<organism evidence="7 8">
    <name type="scientific">Gordonia jacobaea</name>
    <dbReference type="NCBI Taxonomy" id="122202"/>
    <lineage>
        <taxon>Bacteria</taxon>
        <taxon>Bacillati</taxon>
        <taxon>Actinomycetota</taxon>
        <taxon>Actinomycetes</taxon>
        <taxon>Mycobacteriales</taxon>
        <taxon>Gordoniaceae</taxon>
        <taxon>Gordonia</taxon>
    </lineage>
</organism>
<evidence type="ECO:0000256" key="4">
    <source>
        <dbReference type="PROSITE-ProRule" id="PRU00335"/>
    </source>
</evidence>
<dbReference type="Pfam" id="PF00440">
    <property type="entry name" value="TetR_N"/>
    <property type="match status" value="1"/>
</dbReference>
<feature type="DNA-binding region" description="H-T-H motif" evidence="4">
    <location>
        <begin position="59"/>
        <end position="78"/>
    </location>
</feature>
<keyword evidence="1" id="KW-0805">Transcription regulation</keyword>
<dbReference type="Proteomes" id="UP000037247">
    <property type="component" value="Unassembled WGS sequence"/>
</dbReference>
<sequence length="235" mass="25735">MSTETDDTAAHDTALEVPSVSGAPSAVRKPLTARGERTRAALVSAARTVFERDGFADSRLTDITTEAQCSIGSFYTYFDSKEEILDAVLAEAHQDMLHPGYPHVEPGSDDDPTEILAAANRAYFEAYRRNAGLRLVLEQVSSTMAEFRERRRQRSLVFVERNARHIRELQERGIADPELDPTAAAAALSGMVSRMAYQAFIVGGEPSDIDAMVDTATHLWVNAIGLRRPGAAPRD</sequence>
<name>A0ABR5IBA1_9ACTN</name>
<dbReference type="InterPro" id="IPR049397">
    <property type="entry name" value="EthR_C"/>
</dbReference>
<evidence type="ECO:0000256" key="1">
    <source>
        <dbReference type="ARBA" id="ARBA00023015"/>
    </source>
</evidence>
<keyword evidence="2 4" id="KW-0238">DNA-binding</keyword>
<feature type="domain" description="HTH tetR-type" evidence="6">
    <location>
        <begin position="36"/>
        <end position="96"/>
    </location>
</feature>
<evidence type="ECO:0000313" key="7">
    <source>
        <dbReference type="EMBL" id="KNA90882.1"/>
    </source>
</evidence>
<feature type="region of interest" description="Disordered" evidence="5">
    <location>
        <begin position="1"/>
        <end position="32"/>
    </location>
</feature>
<keyword evidence="3" id="KW-0804">Transcription</keyword>
<dbReference type="RefSeq" id="WP_049699820.1">
    <property type="nucleotide sequence ID" value="NZ_CBDRLS010000001.1"/>
</dbReference>
<evidence type="ECO:0000256" key="5">
    <source>
        <dbReference type="SAM" id="MobiDB-lite"/>
    </source>
</evidence>
<gene>
    <name evidence="7" type="ORF">ABW18_14365</name>
</gene>
<dbReference type="PROSITE" id="PS50977">
    <property type="entry name" value="HTH_TETR_2"/>
    <property type="match status" value="1"/>
</dbReference>
<dbReference type="Pfam" id="PF21313">
    <property type="entry name" value="EthR_C"/>
    <property type="match status" value="1"/>
</dbReference>
<dbReference type="PANTHER" id="PTHR30055">
    <property type="entry name" value="HTH-TYPE TRANSCRIPTIONAL REGULATOR RUTR"/>
    <property type="match status" value="1"/>
</dbReference>
<comment type="caution">
    <text evidence="7">The sequence shown here is derived from an EMBL/GenBank/DDBJ whole genome shotgun (WGS) entry which is preliminary data.</text>
</comment>
<proteinExistence type="predicted"/>
<dbReference type="EMBL" id="LDTZ01000018">
    <property type="protein sequence ID" value="KNA90882.1"/>
    <property type="molecule type" value="Genomic_DNA"/>
</dbReference>
<dbReference type="PANTHER" id="PTHR30055:SF234">
    <property type="entry name" value="HTH-TYPE TRANSCRIPTIONAL REGULATOR BETI"/>
    <property type="match status" value="1"/>
</dbReference>
<protein>
    <submittedName>
        <fullName evidence="7">TetR family transcriptional regulator</fullName>
    </submittedName>
</protein>
<dbReference type="InterPro" id="IPR009057">
    <property type="entry name" value="Homeodomain-like_sf"/>
</dbReference>
<dbReference type="InterPro" id="IPR036271">
    <property type="entry name" value="Tet_transcr_reg_TetR-rel_C_sf"/>
</dbReference>